<reference evidence="8 9" key="1">
    <citation type="submission" date="2016-04" db="EMBL/GenBank/DDBJ databases">
        <title>A degradative enzymes factory behind the ericoid mycorrhizal symbiosis.</title>
        <authorList>
            <consortium name="DOE Joint Genome Institute"/>
            <person name="Martino E."/>
            <person name="Morin E."/>
            <person name="Grelet G."/>
            <person name="Kuo A."/>
            <person name="Kohler A."/>
            <person name="Daghino S."/>
            <person name="Barry K."/>
            <person name="Choi C."/>
            <person name="Cichocki N."/>
            <person name="Clum A."/>
            <person name="Copeland A."/>
            <person name="Hainaut M."/>
            <person name="Haridas S."/>
            <person name="Labutti K."/>
            <person name="Lindquist E."/>
            <person name="Lipzen A."/>
            <person name="Khouja H.-R."/>
            <person name="Murat C."/>
            <person name="Ohm R."/>
            <person name="Olson A."/>
            <person name="Spatafora J."/>
            <person name="Veneault-Fourrey C."/>
            <person name="Henrissat B."/>
            <person name="Grigoriev I."/>
            <person name="Martin F."/>
            <person name="Perotto S."/>
        </authorList>
    </citation>
    <scope>NUCLEOTIDE SEQUENCE [LARGE SCALE GENOMIC DNA]</scope>
    <source>
        <strain evidence="8 9">F</strain>
    </source>
</reference>
<evidence type="ECO:0000313" key="8">
    <source>
        <dbReference type="EMBL" id="PMD43059.1"/>
    </source>
</evidence>
<feature type="chain" id="PRO_5014370065" description="GPI-anchored cell wall organization protein Ecm33" evidence="7">
    <location>
        <begin position="37"/>
        <end position="480"/>
    </location>
</feature>
<dbReference type="InterPro" id="IPR036941">
    <property type="entry name" value="Rcpt_L-dom_sf"/>
</dbReference>
<proteinExistence type="predicted"/>
<dbReference type="GO" id="GO:0009277">
    <property type="term" value="C:fungal-type cell wall"/>
    <property type="evidence" value="ECO:0007669"/>
    <property type="project" value="TreeGrafter"/>
</dbReference>
<protein>
    <recommendedName>
        <fullName evidence="10">GPI-anchored cell wall organization protein Ecm33</fullName>
    </recommendedName>
</protein>
<comment type="subcellular location">
    <subcellularLocation>
        <location evidence="1">Secreted</location>
        <location evidence="1">Cell wall</location>
    </subcellularLocation>
</comment>
<dbReference type="Proteomes" id="UP000235786">
    <property type="component" value="Unassembled WGS sequence"/>
</dbReference>
<dbReference type="GO" id="GO:0005886">
    <property type="term" value="C:plasma membrane"/>
    <property type="evidence" value="ECO:0007669"/>
    <property type="project" value="TreeGrafter"/>
</dbReference>
<evidence type="ECO:0000256" key="6">
    <source>
        <dbReference type="SAM" id="Phobius"/>
    </source>
</evidence>
<dbReference type="OrthoDB" id="536881at2759"/>
<evidence type="ECO:0000256" key="2">
    <source>
        <dbReference type="ARBA" id="ARBA00022512"/>
    </source>
</evidence>
<dbReference type="PANTHER" id="PTHR31018:SF3">
    <property type="entry name" value="RECEPTOR PROTEIN-TYROSINE KINASE"/>
    <property type="match status" value="1"/>
</dbReference>
<keyword evidence="6" id="KW-0812">Transmembrane</keyword>
<evidence type="ECO:0000256" key="1">
    <source>
        <dbReference type="ARBA" id="ARBA00004191"/>
    </source>
</evidence>
<dbReference type="InterPro" id="IPR051648">
    <property type="entry name" value="CWI-Assembly_Regulator"/>
</dbReference>
<dbReference type="Gene3D" id="3.80.20.20">
    <property type="entry name" value="Receptor L-domain"/>
    <property type="match status" value="1"/>
</dbReference>
<dbReference type="GO" id="GO:0031505">
    <property type="term" value="P:fungal-type cell wall organization"/>
    <property type="evidence" value="ECO:0007669"/>
    <property type="project" value="TreeGrafter"/>
</dbReference>
<keyword evidence="4 7" id="KW-0732">Signal</keyword>
<dbReference type="EMBL" id="KZ613942">
    <property type="protein sequence ID" value="PMD43059.1"/>
    <property type="molecule type" value="Genomic_DNA"/>
</dbReference>
<evidence type="ECO:0008006" key="10">
    <source>
        <dbReference type="Google" id="ProtNLM"/>
    </source>
</evidence>
<evidence type="ECO:0000313" key="9">
    <source>
        <dbReference type="Proteomes" id="UP000235786"/>
    </source>
</evidence>
<feature type="signal peptide" evidence="7">
    <location>
        <begin position="1"/>
        <end position="36"/>
    </location>
</feature>
<organism evidence="8 9">
    <name type="scientific">Hyaloscypha variabilis (strain UAMH 11265 / GT02V1 / F)</name>
    <name type="common">Meliniomyces variabilis</name>
    <dbReference type="NCBI Taxonomy" id="1149755"/>
    <lineage>
        <taxon>Eukaryota</taxon>
        <taxon>Fungi</taxon>
        <taxon>Dikarya</taxon>
        <taxon>Ascomycota</taxon>
        <taxon>Pezizomycotina</taxon>
        <taxon>Leotiomycetes</taxon>
        <taxon>Helotiales</taxon>
        <taxon>Hyaloscyphaceae</taxon>
        <taxon>Hyaloscypha</taxon>
        <taxon>Hyaloscypha variabilis</taxon>
    </lineage>
</organism>
<keyword evidence="2" id="KW-0134">Cell wall</keyword>
<dbReference type="AlphaFoldDB" id="A0A2J6RX21"/>
<dbReference type="SUPFAM" id="SSF52058">
    <property type="entry name" value="L domain-like"/>
    <property type="match status" value="2"/>
</dbReference>
<dbReference type="STRING" id="1149755.A0A2J6RX21"/>
<gene>
    <name evidence="8" type="ORF">L207DRAFT_563830</name>
</gene>
<keyword evidence="6" id="KW-0472">Membrane</keyword>
<feature type="transmembrane region" description="Helical" evidence="6">
    <location>
        <begin position="379"/>
        <end position="400"/>
    </location>
</feature>
<dbReference type="GO" id="GO:0009986">
    <property type="term" value="C:cell surface"/>
    <property type="evidence" value="ECO:0007669"/>
    <property type="project" value="TreeGrafter"/>
</dbReference>
<keyword evidence="6" id="KW-1133">Transmembrane helix</keyword>
<evidence type="ECO:0000256" key="4">
    <source>
        <dbReference type="ARBA" id="ARBA00022729"/>
    </source>
</evidence>
<evidence type="ECO:0000256" key="7">
    <source>
        <dbReference type="SAM" id="SignalP"/>
    </source>
</evidence>
<sequence>MSFLRKATEMSISRAHNALLVAFLCFTSLSSQQACGSPGSTTTINSNAAATSLANCSSFAGSIAIGETASGDVYLNGPSEIVGNLVVENVLALTSLNSDTLERLDGNFSLQNMTLLSTLSFPLLTTVVSINFHALPNIAGFTFTAGLSSVSNVTISNTFLSSLAGINLLNADLVQISNNPHLLNADLPLETSKQGIEFTSNGISLNVTLPQLTTAGSITLNNVSFAFFPSLSFLSGSLSVQGNSITALTADSLSVVTQDVILTENADLKEVSFQGLLSAGSIDIEENPLLTTLNFGKLARAGDVNIGGNITVIEMPVLTSVNNTFILNSTDPEFNCSIFDTDHANSIIKGTYSCQGTHQVSTPGPGPSPQPGLSAAAKGGIAAGCVVLAILLVIGARFFIKRRGWKRQEAATAFGTDGKAEMEHHEIPRNELPAGGGRHELSEQHGVVEMVARDARVIAHELPSEPLGIDGGGPAREVSG</sequence>
<keyword evidence="3" id="KW-0964">Secreted</keyword>
<dbReference type="PANTHER" id="PTHR31018">
    <property type="entry name" value="SPORULATION-SPECIFIC PROTEIN-RELATED"/>
    <property type="match status" value="1"/>
</dbReference>
<keyword evidence="5" id="KW-0325">Glycoprotein</keyword>
<accession>A0A2J6RX21</accession>
<keyword evidence="9" id="KW-1185">Reference proteome</keyword>
<name>A0A2J6RX21_HYAVF</name>
<evidence type="ECO:0000256" key="3">
    <source>
        <dbReference type="ARBA" id="ARBA00022525"/>
    </source>
</evidence>
<evidence type="ECO:0000256" key="5">
    <source>
        <dbReference type="ARBA" id="ARBA00023180"/>
    </source>
</evidence>